<dbReference type="EMBL" id="KI926487">
    <property type="protein sequence ID" value="ETW35159.1"/>
    <property type="molecule type" value="Genomic_DNA"/>
</dbReference>
<keyword evidence="1" id="KW-0812">Transmembrane</keyword>
<evidence type="ECO:0000313" key="3">
    <source>
        <dbReference type="Proteomes" id="UP000030708"/>
    </source>
</evidence>
<evidence type="ECO:0000313" key="2">
    <source>
        <dbReference type="EMBL" id="ETW35159.1"/>
    </source>
</evidence>
<reference evidence="2 3" key="2">
    <citation type="submission" date="2013-02" db="EMBL/GenBank/DDBJ databases">
        <title>The Genome Sequence of Plasmodium falciparum Tanzania (2000708).</title>
        <authorList>
            <consortium name="The Broad Institute Genome Sequencing Platform"/>
            <consortium name="The Broad Institute Genome Sequencing Center for Infectious Disease"/>
            <person name="Neafsey D."/>
            <person name="Cheeseman I."/>
            <person name="Volkman S."/>
            <person name="Adams J."/>
            <person name="Walker B."/>
            <person name="Young S.K."/>
            <person name="Zeng Q."/>
            <person name="Gargeya S."/>
            <person name="Fitzgerald M."/>
            <person name="Haas B."/>
            <person name="Abouelleil A."/>
            <person name="Alvarado L."/>
            <person name="Arachchi H.M."/>
            <person name="Berlin A.M."/>
            <person name="Chapman S.B."/>
            <person name="Dewar J."/>
            <person name="Goldberg J."/>
            <person name="Griggs A."/>
            <person name="Gujja S."/>
            <person name="Hansen M."/>
            <person name="Howarth C."/>
            <person name="Imamovic A."/>
            <person name="Larimer J."/>
            <person name="McCowan C."/>
            <person name="Murphy C."/>
            <person name="Neiman D."/>
            <person name="Pearson M."/>
            <person name="Priest M."/>
            <person name="Roberts A."/>
            <person name="Saif S."/>
            <person name="Shea T."/>
            <person name="Sisk P."/>
            <person name="Sykes S."/>
            <person name="Wortman J."/>
            <person name="Nusbaum C."/>
            <person name="Birren B."/>
        </authorList>
    </citation>
    <scope>NUCLEOTIDE SEQUENCE [LARGE SCALE GENOMIC DNA]</scope>
    <source>
        <strain evidence="3">Tanzania (2000708)</strain>
    </source>
</reference>
<name>A0A024W2J2_PLAFA</name>
<evidence type="ECO:0000256" key="1">
    <source>
        <dbReference type="SAM" id="Phobius"/>
    </source>
</evidence>
<proteinExistence type="predicted"/>
<keyword evidence="1" id="KW-1133">Transmembrane helix</keyword>
<gene>
    <name evidence="2" type="ORF">PFTANZ_04122</name>
</gene>
<organism evidence="2 3">
    <name type="scientific">Plasmodium falciparum Tanzania</name>
    <name type="common">2000708</name>
    <dbReference type="NCBI Taxonomy" id="1036725"/>
    <lineage>
        <taxon>Eukaryota</taxon>
        <taxon>Sar</taxon>
        <taxon>Alveolata</taxon>
        <taxon>Apicomplexa</taxon>
        <taxon>Aconoidasida</taxon>
        <taxon>Haemosporida</taxon>
        <taxon>Plasmodiidae</taxon>
        <taxon>Plasmodium</taxon>
        <taxon>Plasmodium (Laverania)</taxon>
    </lineage>
</organism>
<feature type="transmembrane region" description="Helical" evidence="1">
    <location>
        <begin position="28"/>
        <end position="50"/>
    </location>
</feature>
<dbReference type="Proteomes" id="UP000030708">
    <property type="component" value="Unassembled WGS sequence"/>
</dbReference>
<sequence>MSLQLYDDFIILIEKRSRPLHFFLFKIFFQYESSFIFITHSITFICIYIIGKSHYDNFKDHFYKILEALRLYIVVV</sequence>
<dbReference type="AlphaFoldDB" id="A0A024W2J2"/>
<protein>
    <submittedName>
        <fullName evidence="2">Uncharacterized protein</fullName>
    </submittedName>
</protein>
<reference evidence="2 3" key="1">
    <citation type="submission" date="2013-02" db="EMBL/GenBank/DDBJ databases">
        <title>The Genome Annotation of Plasmodium falciparum Tanzania (2000708).</title>
        <authorList>
            <consortium name="The Broad Institute Genome Sequencing Platform"/>
            <consortium name="The Broad Institute Genome Sequencing Center for Infectious Disease"/>
            <person name="Neafsey D."/>
            <person name="Hoffman S."/>
            <person name="Volkman S."/>
            <person name="Rosenthal P."/>
            <person name="Walker B."/>
            <person name="Young S.K."/>
            <person name="Zeng Q."/>
            <person name="Gargeya S."/>
            <person name="Fitzgerald M."/>
            <person name="Haas B."/>
            <person name="Abouelleil A."/>
            <person name="Allen A.W."/>
            <person name="Alvarado L."/>
            <person name="Arachchi H.M."/>
            <person name="Berlin A.M."/>
            <person name="Chapman S.B."/>
            <person name="Gainer-Dewar J."/>
            <person name="Goldberg J."/>
            <person name="Griggs A."/>
            <person name="Gujja S."/>
            <person name="Hansen M."/>
            <person name="Howarth C."/>
            <person name="Imamovic A."/>
            <person name="Ireland A."/>
            <person name="Larimer J."/>
            <person name="McCowan C."/>
            <person name="Murphy C."/>
            <person name="Pearson M."/>
            <person name="Poon T.W."/>
            <person name="Priest M."/>
            <person name="Roberts A."/>
            <person name="Saif S."/>
            <person name="Shea T."/>
            <person name="Sisk P."/>
            <person name="Sykes S."/>
            <person name="Wortman J."/>
            <person name="Nusbaum C."/>
            <person name="Birren B."/>
        </authorList>
    </citation>
    <scope>NUCLEOTIDE SEQUENCE [LARGE SCALE GENOMIC DNA]</scope>
    <source>
        <strain evidence="3">Tanzania (2000708)</strain>
    </source>
</reference>
<keyword evidence="1" id="KW-0472">Membrane</keyword>
<accession>A0A024W2J2</accession>